<reference evidence="4 5" key="1">
    <citation type="submission" date="2020-08" db="EMBL/GenBank/DDBJ databases">
        <title>Genomic Encyclopedia of Type Strains, Phase IV (KMG-IV): sequencing the most valuable type-strain genomes for metagenomic binning, comparative biology and taxonomic classification.</title>
        <authorList>
            <person name="Goeker M."/>
        </authorList>
    </citation>
    <scope>NUCLEOTIDE SEQUENCE [LARGE SCALE GENOMIC DNA]</scope>
    <source>
        <strain evidence="4 5">DSM 45385</strain>
    </source>
</reference>
<dbReference type="Gene3D" id="1.10.101.10">
    <property type="entry name" value="PGBD-like superfamily/PGBD"/>
    <property type="match status" value="1"/>
</dbReference>
<evidence type="ECO:0000256" key="1">
    <source>
        <dbReference type="ARBA" id="ARBA00004196"/>
    </source>
</evidence>
<keyword evidence="2" id="KW-0175">Coiled coil</keyword>
<gene>
    <name evidence="4" type="ORF">HNR40_008824</name>
</gene>
<feature type="region of interest" description="Disordered" evidence="3">
    <location>
        <begin position="256"/>
        <end position="276"/>
    </location>
</feature>
<dbReference type="GO" id="GO:0030313">
    <property type="term" value="C:cell envelope"/>
    <property type="evidence" value="ECO:0007669"/>
    <property type="project" value="UniProtKB-SubCell"/>
</dbReference>
<comment type="caution">
    <text evidence="4">The sequence shown here is derived from an EMBL/GenBank/DDBJ whole genome shotgun (WGS) entry which is preliminary data.</text>
</comment>
<sequence>MRKKKLLVVLAGVVVVAGAGWGVSTRLRSPADEAALRTPPKPSLVTALVERRKLVSTVVVAGTLEYGSPQPIMLAGVVGGSEALQRATRAPVPGKVRDGGVLMEVNGRPVFAFTGKVPMHRTLAPGTKGDDVRQLQRALRVRVSGVFDPATVAAVTRFYAKKGYAAQQPTIEARQRRDELRRAVQTAQETLADQRKALEQGRDVGPLKLKLANAKQDLREADRALEEAAHFTPEDAAKVEAAEAAVRAAEEKLLEAEQEANRPAPSPTPTPSDGRLKELRVANARADLDAARRALDRVQVEAAQARERRLTEARKAVRLARETLATAEQALRQARQLSPVKLKVAGAQKDLAAARAILAEYSLTYGTTVPAGEVVFLPKLPARLHKAAVKAGGMVDKAFATVTSSTFVVSGSVETAEAKLLKHGLAAVIETEAGKAIPATVSSVGAGKAKLGSEAVLITPKSMAGLKGLSGAGVTVRVTVGATREKVLSVPVAAVVTAADGRPRVQVEVGGDRTKEVEVRTGLTADGNVEVAGELKEGDRVVVGGA</sequence>
<dbReference type="EMBL" id="JACHIN010000016">
    <property type="protein sequence ID" value="MBB5083321.1"/>
    <property type="molecule type" value="Genomic_DNA"/>
</dbReference>
<dbReference type="Proteomes" id="UP000568380">
    <property type="component" value="Unassembled WGS sequence"/>
</dbReference>
<protein>
    <submittedName>
        <fullName evidence="4">Peptidoglycan hydrolase-like protein with peptidoglycan-binding domain</fullName>
    </submittedName>
</protein>
<dbReference type="GO" id="GO:0016787">
    <property type="term" value="F:hydrolase activity"/>
    <property type="evidence" value="ECO:0007669"/>
    <property type="project" value="UniProtKB-KW"/>
</dbReference>
<evidence type="ECO:0000313" key="5">
    <source>
        <dbReference type="Proteomes" id="UP000568380"/>
    </source>
</evidence>
<accession>A0A7W8EL60</accession>
<name>A0A7W8EL60_9ACTN</name>
<dbReference type="PANTHER" id="PTHR32347">
    <property type="entry name" value="EFFLUX SYSTEM COMPONENT YKNX-RELATED"/>
    <property type="match status" value="1"/>
</dbReference>
<comment type="subcellular location">
    <subcellularLocation>
        <location evidence="1">Cell envelope</location>
    </subcellularLocation>
</comment>
<evidence type="ECO:0000256" key="3">
    <source>
        <dbReference type="SAM" id="MobiDB-lite"/>
    </source>
</evidence>
<dbReference type="Gene3D" id="2.40.420.20">
    <property type="match status" value="1"/>
</dbReference>
<proteinExistence type="predicted"/>
<dbReference type="InterPro" id="IPR050465">
    <property type="entry name" value="UPF0194_transport"/>
</dbReference>
<dbReference type="RefSeq" id="WP_184972294.1">
    <property type="nucleotide sequence ID" value="NZ_JACHIN010000016.1"/>
</dbReference>
<keyword evidence="4" id="KW-0378">Hydrolase</keyword>
<organism evidence="4 5">
    <name type="scientific">Nonomuraea endophytica</name>
    <dbReference type="NCBI Taxonomy" id="714136"/>
    <lineage>
        <taxon>Bacteria</taxon>
        <taxon>Bacillati</taxon>
        <taxon>Actinomycetota</taxon>
        <taxon>Actinomycetes</taxon>
        <taxon>Streptosporangiales</taxon>
        <taxon>Streptosporangiaceae</taxon>
        <taxon>Nonomuraea</taxon>
    </lineage>
</organism>
<evidence type="ECO:0000256" key="2">
    <source>
        <dbReference type="ARBA" id="ARBA00023054"/>
    </source>
</evidence>
<evidence type="ECO:0000313" key="4">
    <source>
        <dbReference type="EMBL" id="MBB5083321.1"/>
    </source>
</evidence>
<keyword evidence="5" id="KW-1185">Reference proteome</keyword>
<dbReference type="SUPFAM" id="SSF47090">
    <property type="entry name" value="PGBD-like"/>
    <property type="match status" value="1"/>
</dbReference>
<dbReference type="InterPro" id="IPR036365">
    <property type="entry name" value="PGBD-like_sf"/>
</dbReference>
<dbReference type="AlphaFoldDB" id="A0A7W8EL60"/>
<dbReference type="InterPro" id="IPR036366">
    <property type="entry name" value="PGBDSf"/>
</dbReference>